<feature type="domain" description="Gcp-like" evidence="8">
    <location>
        <begin position="117"/>
        <end position="167"/>
    </location>
</feature>
<evidence type="ECO:0000313" key="9">
    <source>
        <dbReference type="EMBL" id="OGF22223.1"/>
    </source>
</evidence>
<feature type="domain" description="Gcp-like" evidence="8">
    <location>
        <begin position="27"/>
        <end position="73"/>
    </location>
</feature>
<evidence type="ECO:0000256" key="2">
    <source>
        <dbReference type="ARBA" id="ARBA00022679"/>
    </source>
</evidence>
<dbReference type="GO" id="GO:0005506">
    <property type="term" value="F:iron ion binding"/>
    <property type="evidence" value="ECO:0007669"/>
    <property type="project" value="UniProtKB-UniRule"/>
</dbReference>
<evidence type="ECO:0000256" key="5">
    <source>
        <dbReference type="ARBA" id="ARBA00023004"/>
    </source>
</evidence>
<dbReference type="PANTHER" id="PTHR11735:SF6">
    <property type="entry name" value="TRNA N6-ADENOSINE THREONYLCARBAMOYLTRANSFERASE, MITOCHONDRIAL"/>
    <property type="match status" value="1"/>
</dbReference>
<dbReference type="FunFam" id="3.30.420.40:FF:000040">
    <property type="entry name" value="tRNA N6-adenosine threonylcarbamoyltransferase"/>
    <property type="match status" value="1"/>
</dbReference>
<protein>
    <recommendedName>
        <fullName evidence="7">tRNA N6-adenosine threonylcarbamoyltransferase</fullName>
        <ecNumber evidence="7">2.3.1.234</ecNumber>
    </recommendedName>
    <alternativeName>
        <fullName evidence="7">N6-L-threonylcarbamoyladenine synthase</fullName>
        <shortName evidence="7">t(6)A synthase</shortName>
    </alternativeName>
    <alternativeName>
        <fullName evidence="7">t(6)A37 threonylcarbamoyladenosine biosynthesis protein TsaD</fullName>
    </alternativeName>
    <alternativeName>
        <fullName evidence="7">tRNA threonylcarbamoyladenosine biosynthesis protein TsaD</fullName>
    </alternativeName>
</protein>
<dbReference type="AlphaFoldDB" id="A0A1F5S721"/>
<keyword evidence="3 7" id="KW-0819">tRNA processing</keyword>
<keyword evidence="1 7" id="KW-0963">Cytoplasm</keyword>
<sequence>MKILSIETSCDETSAAVIEGSRGYVRILSSIVSSQIDIHKKYGGVVPEVAARNHILNIIPVVDEALRESEYSPGQNGRQVLPHRIKGRKREVGEALMEAERDKKSPLVPLYKRGKSLLDLIAVTGGPGLMSSLLIGAETAETLAYAWKKPLMAVNHIEGHIYANWLEPISKFKVSAKGGFASGEQSSKACLARPPYRREFAKGFKIKFPILALVVSGGHTQLVLMRDHLKYKTIGQTRDDAAGEAFDKVAKILGLGYPGGPVISKMAALNPPACAGRSPFMKGGKEIGLPRPMIESSDFDFSFSGLKTAVLYLARDMEKIVAEARFREEIVPAICKEFQQAVIDVLVKKTIKAAKKYKVRSVLLAGGVAANRELRLQMGEAVKTELEDKAVFNVPDLKLCTDNAAMIGAAAYYRYKEKPQTAKMPPVGIKVEANWLI</sequence>
<dbReference type="Proteomes" id="UP000178323">
    <property type="component" value="Unassembled WGS sequence"/>
</dbReference>
<dbReference type="HAMAP" id="MF_01445">
    <property type="entry name" value="TsaD"/>
    <property type="match status" value="1"/>
</dbReference>
<comment type="caution">
    <text evidence="9">The sequence shown here is derived from an EMBL/GenBank/DDBJ whole genome shotgun (WGS) entry which is preliminary data.</text>
</comment>
<reference evidence="9 10" key="1">
    <citation type="journal article" date="2016" name="Nat. Commun.">
        <title>Thousands of microbial genomes shed light on interconnected biogeochemical processes in an aquifer system.</title>
        <authorList>
            <person name="Anantharaman K."/>
            <person name="Brown C.T."/>
            <person name="Hug L.A."/>
            <person name="Sharon I."/>
            <person name="Castelle C.J."/>
            <person name="Probst A.J."/>
            <person name="Thomas B.C."/>
            <person name="Singh A."/>
            <person name="Wilkins M.J."/>
            <person name="Karaoz U."/>
            <person name="Brodie E.L."/>
            <person name="Williams K.H."/>
            <person name="Hubbard S.S."/>
            <person name="Banfield J.F."/>
        </authorList>
    </citation>
    <scope>NUCLEOTIDE SEQUENCE [LARGE SCALE GENOMIC DNA]</scope>
</reference>
<evidence type="ECO:0000256" key="4">
    <source>
        <dbReference type="ARBA" id="ARBA00022723"/>
    </source>
</evidence>
<keyword evidence="5 7" id="KW-0408">Iron</keyword>
<keyword evidence="4 7" id="KW-0479">Metal-binding</keyword>
<keyword evidence="2 7" id="KW-0808">Transferase</keyword>
<comment type="cofactor">
    <cofactor evidence="7">
        <name>Fe(2+)</name>
        <dbReference type="ChEBI" id="CHEBI:29033"/>
    </cofactor>
    <text evidence="7">Binds 1 Fe(2+) ion per subunit.</text>
</comment>
<evidence type="ECO:0000256" key="7">
    <source>
        <dbReference type="HAMAP-Rule" id="MF_01445"/>
    </source>
</evidence>
<dbReference type="PANTHER" id="PTHR11735">
    <property type="entry name" value="TRNA N6-ADENOSINE THREONYLCARBAMOYLTRANSFERASE"/>
    <property type="match status" value="1"/>
</dbReference>
<dbReference type="InterPro" id="IPR022450">
    <property type="entry name" value="TsaD"/>
</dbReference>
<evidence type="ECO:0000259" key="8">
    <source>
        <dbReference type="Pfam" id="PF00814"/>
    </source>
</evidence>
<feature type="binding site" evidence="7">
    <location>
        <position position="160"/>
    </location>
    <ligand>
        <name>Fe cation</name>
        <dbReference type="ChEBI" id="CHEBI:24875"/>
    </ligand>
</feature>
<dbReference type="CDD" id="cd24133">
    <property type="entry name" value="ASKHA_NBD_TsaD_bac"/>
    <property type="match status" value="1"/>
</dbReference>
<feature type="binding site" evidence="7">
    <location>
        <begin position="214"/>
        <end position="218"/>
    </location>
    <ligand>
        <name>substrate</name>
    </ligand>
</feature>
<comment type="similarity">
    <text evidence="7">Belongs to the KAE1 / TsaD family.</text>
</comment>
<dbReference type="GO" id="GO:0061711">
    <property type="term" value="F:tRNA N(6)-L-threonylcarbamoyladenine synthase activity"/>
    <property type="evidence" value="ECO:0007669"/>
    <property type="project" value="UniProtKB-EC"/>
</dbReference>
<dbReference type="SUPFAM" id="SSF53067">
    <property type="entry name" value="Actin-like ATPase domain"/>
    <property type="match status" value="2"/>
</dbReference>
<feature type="binding site" evidence="7">
    <location>
        <position position="247"/>
    </location>
    <ligand>
        <name>substrate</name>
    </ligand>
</feature>
<dbReference type="InterPro" id="IPR000905">
    <property type="entry name" value="Gcp-like_dom"/>
</dbReference>
<evidence type="ECO:0000256" key="6">
    <source>
        <dbReference type="ARBA" id="ARBA00023315"/>
    </source>
</evidence>
<proteinExistence type="inferred from homology"/>
<name>A0A1F5S721_9BACT</name>
<feature type="binding site" evidence="7">
    <location>
        <position position="260"/>
    </location>
    <ligand>
        <name>substrate</name>
    </ligand>
</feature>
<gene>
    <name evidence="7" type="primary">tsaD</name>
    <name evidence="9" type="ORF">A2Y83_04100</name>
</gene>
<accession>A0A1F5S721</accession>
<comment type="function">
    <text evidence="7">Required for the formation of a threonylcarbamoyl group on adenosine at position 37 (t(6)A37) in tRNAs that read codons beginning with adenine. Is involved in the transfer of the threonylcarbamoyl moiety of threonylcarbamoyl-AMP (TC-AMP) to the N6 group of A37, together with TsaE and TsaB. TsaD likely plays a direct catalytic role in this reaction.</text>
</comment>
<dbReference type="InterPro" id="IPR043129">
    <property type="entry name" value="ATPase_NBD"/>
</dbReference>
<organism evidence="9 10">
    <name type="scientific">Candidatus Falkowbacteria bacterium RBG_13_39_14</name>
    <dbReference type="NCBI Taxonomy" id="1797985"/>
    <lineage>
        <taxon>Bacteria</taxon>
        <taxon>Candidatus Falkowiibacteriota</taxon>
    </lineage>
</organism>
<dbReference type="EC" id="2.3.1.234" evidence="7"/>
<comment type="caution">
    <text evidence="7">Lacks conserved residue(s) required for the propagation of feature annotation.</text>
</comment>
<keyword evidence="6 7" id="KW-0012">Acyltransferase</keyword>
<dbReference type="GO" id="GO:0005737">
    <property type="term" value="C:cytoplasm"/>
    <property type="evidence" value="ECO:0007669"/>
    <property type="project" value="UniProtKB-SubCell"/>
</dbReference>
<feature type="domain" description="Gcp-like" evidence="8">
    <location>
        <begin position="206"/>
        <end position="408"/>
    </location>
</feature>
<comment type="catalytic activity">
    <reaction evidence="7">
        <text>L-threonylcarbamoyladenylate + adenosine(37) in tRNA = N(6)-L-threonylcarbamoyladenosine(37) in tRNA + AMP + H(+)</text>
        <dbReference type="Rhea" id="RHEA:37059"/>
        <dbReference type="Rhea" id="RHEA-COMP:10162"/>
        <dbReference type="Rhea" id="RHEA-COMP:10163"/>
        <dbReference type="ChEBI" id="CHEBI:15378"/>
        <dbReference type="ChEBI" id="CHEBI:73682"/>
        <dbReference type="ChEBI" id="CHEBI:74411"/>
        <dbReference type="ChEBI" id="CHEBI:74418"/>
        <dbReference type="ChEBI" id="CHEBI:456215"/>
        <dbReference type="EC" id="2.3.1.234"/>
    </reaction>
</comment>
<comment type="subcellular location">
    <subcellularLocation>
        <location evidence="7">Cytoplasm</location>
    </subcellularLocation>
</comment>
<dbReference type="STRING" id="1797985.A2Y83_04100"/>
<dbReference type="Pfam" id="PF00814">
    <property type="entry name" value="TsaD"/>
    <property type="match status" value="3"/>
</dbReference>
<dbReference type="EMBL" id="MFFS01000035">
    <property type="protein sequence ID" value="OGF22223.1"/>
    <property type="molecule type" value="Genomic_DNA"/>
</dbReference>
<evidence type="ECO:0000313" key="10">
    <source>
        <dbReference type="Proteomes" id="UP000178323"/>
    </source>
</evidence>
<dbReference type="Gene3D" id="3.30.420.40">
    <property type="match status" value="2"/>
</dbReference>
<evidence type="ECO:0000256" key="3">
    <source>
        <dbReference type="ARBA" id="ARBA00022694"/>
    </source>
</evidence>
<dbReference type="GO" id="GO:0002949">
    <property type="term" value="P:tRNA threonylcarbamoyladenosine modification"/>
    <property type="evidence" value="ECO:0007669"/>
    <property type="project" value="UniProtKB-UniRule"/>
</dbReference>
<feature type="binding site" evidence="7">
    <location>
        <position position="371"/>
    </location>
    <ligand>
        <name>substrate</name>
    </ligand>
</feature>
<feature type="binding site" evidence="7">
    <location>
        <position position="402"/>
    </location>
    <ligand>
        <name>Fe cation</name>
        <dbReference type="ChEBI" id="CHEBI:24875"/>
    </ligand>
</feature>
<feature type="binding site" evidence="7">
    <location>
        <position position="156"/>
    </location>
    <ligand>
        <name>Fe cation</name>
        <dbReference type="ChEBI" id="CHEBI:24875"/>
    </ligand>
</feature>
<evidence type="ECO:0000256" key="1">
    <source>
        <dbReference type="ARBA" id="ARBA00022490"/>
    </source>
</evidence>